<dbReference type="PANTHER" id="PTHR10091:SF6">
    <property type="entry name" value="1-EPIMERASE, PUTATIVE (AFU_ORTHOLOGUE AFUA_3G13240)-RELATED"/>
    <property type="match status" value="1"/>
</dbReference>
<organism evidence="5 6">
    <name type="scientific">Polytolypa hystricis (strain UAMH7299)</name>
    <dbReference type="NCBI Taxonomy" id="1447883"/>
    <lineage>
        <taxon>Eukaryota</taxon>
        <taxon>Fungi</taxon>
        <taxon>Dikarya</taxon>
        <taxon>Ascomycota</taxon>
        <taxon>Pezizomycotina</taxon>
        <taxon>Eurotiomycetes</taxon>
        <taxon>Eurotiomycetidae</taxon>
        <taxon>Onygenales</taxon>
        <taxon>Onygenales incertae sedis</taxon>
        <taxon>Polytolypa</taxon>
    </lineage>
</organism>
<evidence type="ECO:0008006" key="7">
    <source>
        <dbReference type="Google" id="ProtNLM"/>
    </source>
</evidence>
<evidence type="ECO:0000256" key="2">
    <source>
        <dbReference type="ARBA" id="ARBA00023235"/>
    </source>
</evidence>
<dbReference type="InterPro" id="IPR047215">
    <property type="entry name" value="Galactose_mutarotase-like"/>
</dbReference>
<dbReference type="FunFam" id="2.70.98.10:FF:000014">
    <property type="entry name" value="Aldose 1-epimerase, putative"/>
    <property type="match status" value="1"/>
</dbReference>
<keyword evidence="4" id="KW-0732">Signal</keyword>
<protein>
    <recommendedName>
        <fullName evidence="7">Aldose 1-epimerase</fullName>
    </recommendedName>
</protein>
<evidence type="ECO:0000256" key="4">
    <source>
        <dbReference type="SAM" id="SignalP"/>
    </source>
</evidence>
<keyword evidence="6" id="KW-1185">Reference proteome</keyword>
<accession>A0A2B7YR27</accession>
<dbReference type="Gene3D" id="2.70.98.10">
    <property type="match status" value="1"/>
</dbReference>
<comment type="caution">
    <text evidence="5">The sequence shown here is derived from an EMBL/GenBank/DDBJ whole genome shotgun (WGS) entry which is preliminary data.</text>
</comment>
<dbReference type="InterPro" id="IPR011013">
    <property type="entry name" value="Gal_mutarotase_sf_dom"/>
</dbReference>
<dbReference type="GO" id="GO:0006006">
    <property type="term" value="P:glucose metabolic process"/>
    <property type="evidence" value="ECO:0007669"/>
    <property type="project" value="TreeGrafter"/>
</dbReference>
<dbReference type="SUPFAM" id="SSF74650">
    <property type="entry name" value="Galactose mutarotase-like"/>
    <property type="match status" value="1"/>
</dbReference>
<dbReference type="InterPro" id="IPR008183">
    <property type="entry name" value="Aldose_1/G6P_1-epimerase"/>
</dbReference>
<dbReference type="GO" id="GO:0004034">
    <property type="term" value="F:aldose 1-epimerase activity"/>
    <property type="evidence" value="ECO:0007669"/>
    <property type="project" value="TreeGrafter"/>
</dbReference>
<evidence type="ECO:0000313" key="6">
    <source>
        <dbReference type="Proteomes" id="UP000224634"/>
    </source>
</evidence>
<reference evidence="5 6" key="1">
    <citation type="submission" date="2017-10" db="EMBL/GenBank/DDBJ databases">
        <title>Comparative genomics in systemic dimorphic fungi from Ajellomycetaceae.</title>
        <authorList>
            <person name="Munoz J.F."/>
            <person name="Mcewen J.G."/>
            <person name="Clay O.K."/>
            <person name="Cuomo C.A."/>
        </authorList>
    </citation>
    <scope>NUCLEOTIDE SEQUENCE [LARGE SCALE GENOMIC DNA]</scope>
    <source>
        <strain evidence="5 6">UAMH7299</strain>
    </source>
</reference>
<dbReference type="GO" id="GO:0033499">
    <property type="term" value="P:galactose catabolic process via UDP-galactose, Leloir pathway"/>
    <property type="evidence" value="ECO:0007669"/>
    <property type="project" value="TreeGrafter"/>
</dbReference>
<comment type="similarity">
    <text evidence="1">Belongs to the aldose epimerase family.</text>
</comment>
<sequence>MFSILLLEIFLLLGLPAWAQAPNATNTTTGPPGALKIYTISANNITASFIPYGARLTSLLVPDRSGQMQDVVVGFDNPSEYVTDTINNATYLGPVVGRYANRIKNGTFQVDGVAYNISRNEVNDTQTLHGGAVGYDQQNWTVTSFTNNSITFSLLDVALEGFPGNVLTQATYSVNSSMQANGKPLTQLTAKLVSSALTAKTPIMLAHHIYWNLNVFKQPTVLNDTYLQLPLSNRYIQVDSNLIPTGQVPGVSSSPNGTLDFLKPKLIGQDLASAKVCGDNCTGYDTCFVIDRPTNISDWTSSPETMVLALNMTSETTGINMQLTTNQKAVQIYTCNGQNGKIPVKRSQVQRNGNGTQFVNKYGCVVIETEGWIDGINFPQWGQDPYQIFSPQTAPAVHWSNYVFGAM</sequence>
<keyword evidence="2" id="KW-0413">Isomerase</keyword>
<proteinExistence type="inferred from homology"/>
<dbReference type="EMBL" id="PDNA01000025">
    <property type="protein sequence ID" value="PGH23312.1"/>
    <property type="molecule type" value="Genomic_DNA"/>
</dbReference>
<dbReference type="OrthoDB" id="274691at2759"/>
<dbReference type="AlphaFoldDB" id="A0A2B7YR27"/>
<dbReference type="GO" id="GO:0030246">
    <property type="term" value="F:carbohydrate binding"/>
    <property type="evidence" value="ECO:0007669"/>
    <property type="project" value="InterPro"/>
</dbReference>
<dbReference type="InterPro" id="IPR014718">
    <property type="entry name" value="GH-type_carb-bd"/>
</dbReference>
<dbReference type="CDD" id="cd09019">
    <property type="entry name" value="galactose_mutarotase_like"/>
    <property type="match status" value="1"/>
</dbReference>
<name>A0A2B7YR27_POLH7</name>
<dbReference type="Pfam" id="PF01263">
    <property type="entry name" value="Aldose_epim"/>
    <property type="match status" value="1"/>
</dbReference>
<gene>
    <name evidence="5" type="ORF">AJ80_02564</name>
</gene>
<evidence type="ECO:0000256" key="1">
    <source>
        <dbReference type="ARBA" id="ARBA00006206"/>
    </source>
</evidence>
<feature type="chain" id="PRO_5012970829" description="Aldose 1-epimerase" evidence="4">
    <location>
        <begin position="20"/>
        <end position="407"/>
    </location>
</feature>
<dbReference type="Proteomes" id="UP000224634">
    <property type="component" value="Unassembled WGS sequence"/>
</dbReference>
<feature type="signal peptide" evidence="4">
    <location>
        <begin position="1"/>
        <end position="19"/>
    </location>
</feature>
<dbReference type="STRING" id="1447883.A0A2B7YR27"/>
<evidence type="ECO:0000313" key="5">
    <source>
        <dbReference type="EMBL" id="PGH23312.1"/>
    </source>
</evidence>
<evidence type="ECO:0000256" key="3">
    <source>
        <dbReference type="ARBA" id="ARBA00023277"/>
    </source>
</evidence>
<keyword evidence="3" id="KW-0119">Carbohydrate metabolism</keyword>
<dbReference type="PANTHER" id="PTHR10091">
    <property type="entry name" value="ALDOSE-1-EPIMERASE"/>
    <property type="match status" value="1"/>
</dbReference>